<proteinExistence type="predicted"/>
<sequence length="99" mass="9929">MAENGGACVAVAAGADRVWVSHKALRQPVAENGGACVAVAAGADRVWVSHKALRQPVAENGGACVAVAAGADRGGPPLWQVVGPQQGRVSHRTLEAARG</sequence>
<organism evidence="1 2">
    <name type="scientific">Saccharomonospora amisosensis</name>
    <dbReference type="NCBI Taxonomy" id="1128677"/>
    <lineage>
        <taxon>Bacteria</taxon>
        <taxon>Bacillati</taxon>
        <taxon>Actinomycetota</taxon>
        <taxon>Actinomycetes</taxon>
        <taxon>Pseudonocardiales</taxon>
        <taxon>Pseudonocardiaceae</taxon>
        <taxon>Saccharomonospora</taxon>
    </lineage>
</organism>
<keyword evidence="2" id="KW-1185">Reference proteome</keyword>
<name>A0A7X5UNC6_9PSEU</name>
<reference evidence="1 2" key="1">
    <citation type="submission" date="2020-03" db="EMBL/GenBank/DDBJ databases">
        <title>Sequencing the genomes of 1000 actinobacteria strains.</title>
        <authorList>
            <person name="Klenk H.-P."/>
        </authorList>
    </citation>
    <scope>NUCLEOTIDE SEQUENCE [LARGE SCALE GENOMIC DNA]</scope>
    <source>
        <strain evidence="1 2">DSM 45685</strain>
    </source>
</reference>
<dbReference type="Proteomes" id="UP000545493">
    <property type="component" value="Unassembled WGS sequence"/>
</dbReference>
<comment type="caution">
    <text evidence="1">The sequence shown here is derived from an EMBL/GenBank/DDBJ whole genome shotgun (WGS) entry which is preliminary data.</text>
</comment>
<dbReference type="EMBL" id="JAAOYM010000001">
    <property type="protein sequence ID" value="NIJ11177.1"/>
    <property type="molecule type" value="Genomic_DNA"/>
</dbReference>
<protein>
    <submittedName>
        <fullName evidence="1">Cytochrome c2</fullName>
    </submittedName>
</protein>
<dbReference type="AlphaFoldDB" id="A0A7X5UNC6"/>
<accession>A0A7X5UNC6</accession>
<evidence type="ECO:0000313" key="2">
    <source>
        <dbReference type="Proteomes" id="UP000545493"/>
    </source>
</evidence>
<gene>
    <name evidence="1" type="ORF">FHU38_001521</name>
</gene>
<evidence type="ECO:0000313" key="1">
    <source>
        <dbReference type="EMBL" id="NIJ11177.1"/>
    </source>
</evidence>